<sequence length="213" mass="24398">MNIGDDQTRCAAKRLREPASSGGESQEEESENDESEEEEDESGEVVSQTQENENIDQENREFNMALLNVRSINKYIIRENNIIINLIRSHNLHFFFITETWLKPDSEGDEVLSNLLPQNCNFIHEPRPGRRGGGVAIVFSDEFECSKVDLGFTPETFECVAGRARQRNRDSTFLVVAVYRLGEESKTTFSEEFDEFLQKNKENYIVVAGDFNI</sequence>
<name>A0AAW0MVH4_9GOBI</name>
<dbReference type="SUPFAM" id="SSF56219">
    <property type="entry name" value="DNase I-like"/>
    <property type="match status" value="1"/>
</dbReference>
<dbReference type="InterPro" id="IPR036691">
    <property type="entry name" value="Endo/exonu/phosph_ase_sf"/>
</dbReference>
<feature type="region of interest" description="Disordered" evidence="1">
    <location>
        <begin position="1"/>
        <end position="57"/>
    </location>
</feature>
<evidence type="ECO:0000259" key="2">
    <source>
        <dbReference type="Pfam" id="PF03372"/>
    </source>
</evidence>
<evidence type="ECO:0000256" key="1">
    <source>
        <dbReference type="SAM" id="MobiDB-lite"/>
    </source>
</evidence>
<dbReference type="Gene3D" id="3.60.10.10">
    <property type="entry name" value="Endonuclease/exonuclease/phosphatase"/>
    <property type="match status" value="1"/>
</dbReference>
<protein>
    <recommendedName>
        <fullName evidence="2">Endonuclease/exonuclease/phosphatase domain-containing protein</fullName>
    </recommendedName>
</protein>
<dbReference type="EMBL" id="JBBPFD010000042">
    <property type="protein sequence ID" value="KAK7880877.1"/>
    <property type="molecule type" value="Genomic_DNA"/>
</dbReference>
<dbReference type="Proteomes" id="UP001460270">
    <property type="component" value="Unassembled WGS sequence"/>
</dbReference>
<evidence type="ECO:0000313" key="3">
    <source>
        <dbReference type="EMBL" id="KAK7880877.1"/>
    </source>
</evidence>
<reference evidence="4" key="1">
    <citation type="submission" date="2024-04" db="EMBL/GenBank/DDBJ databases">
        <title>Salinicola lusitanus LLJ914,a marine bacterium isolated from the Okinawa Trough.</title>
        <authorList>
            <person name="Li J."/>
        </authorList>
    </citation>
    <scope>NUCLEOTIDE SEQUENCE [LARGE SCALE GENOMIC DNA]</scope>
</reference>
<feature type="compositionally biased region" description="Acidic residues" evidence="1">
    <location>
        <begin position="25"/>
        <end position="43"/>
    </location>
</feature>
<dbReference type="Pfam" id="PF03372">
    <property type="entry name" value="Exo_endo_phos"/>
    <property type="match status" value="1"/>
</dbReference>
<proteinExistence type="predicted"/>
<dbReference type="PANTHER" id="PTHR46670:SF3">
    <property type="entry name" value="ENDONUCLEASE_EXONUCLEASE_PHOSPHATASE DOMAIN-CONTAINING PROTEIN"/>
    <property type="match status" value="1"/>
</dbReference>
<feature type="non-terminal residue" evidence="3">
    <location>
        <position position="213"/>
    </location>
</feature>
<accession>A0AAW0MVH4</accession>
<evidence type="ECO:0000313" key="4">
    <source>
        <dbReference type="Proteomes" id="UP001460270"/>
    </source>
</evidence>
<dbReference type="GO" id="GO:0003824">
    <property type="term" value="F:catalytic activity"/>
    <property type="evidence" value="ECO:0007669"/>
    <property type="project" value="InterPro"/>
</dbReference>
<keyword evidence="4" id="KW-1185">Reference proteome</keyword>
<dbReference type="PANTHER" id="PTHR46670">
    <property type="entry name" value="ENDO/EXONUCLEASE/PHOSPHATASE DOMAIN-CONTAINING PROTEIN"/>
    <property type="match status" value="1"/>
</dbReference>
<comment type="caution">
    <text evidence="3">The sequence shown here is derived from an EMBL/GenBank/DDBJ whole genome shotgun (WGS) entry which is preliminary data.</text>
</comment>
<organism evidence="3 4">
    <name type="scientific">Mugilogobius chulae</name>
    <name type="common">yellowstripe goby</name>
    <dbReference type="NCBI Taxonomy" id="88201"/>
    <lineage>
        <taxon>Eukaryota</taxon>
        <taxon>Metazoa</taxon>
        <taxon>Chordata</taxon>
        <taxon>Craniata</taxon>
        <taxon>Vertebrata</taxon>
        <taxon>Euteleostomi</taxon>
        <taxon>Actinopterygii</taxon>
        <taxon>Neopterygii</taxon>
        <taxon>Teleostei</taxon>
        <taxon>Neoteleostei</taxon>
        <taxon>Acanthomorphata</taxon>
        <taxon>Gobiaria</taxon>
        <taxon>Gobiiformes</taxon>
        <taxon>Gobioidei</taxon>
        <taxon>Gobiidae</taxon>
        <taxon>Gobionellinae</taxon>
        <taxon>Mugilogobius</taxon>
    </lineage>
</organism>
<dbReference type="InterPro" id="IPR005135">
    <property type="entry name" value="Endo/exonuclease/phosphatase"/>
</dbReference>
<gene>
    <name evidence="3" type="ORF">WMY93_032495</name>
</gene>
<dbReference type="AlphaFoldDB" id="A0AAW0MVH4"/>
<feature type="domain" description="Endonuclease/exonuclease/phosphatase" evidence="2">
    <location>
        <begin position="68"/>
        <end position="213"/>
    </location>
</feature>